<evidence type="ECO:0000313" key="10">
    <source>
        <dbReference type="EMBL" id="KAK1447874.1"/>
    </source>
</evidence>
<evidence type="ECO:0000256" key="1">
    <source>
        <dbReference type="ARBA" id="ARBA00006249"/>
    </source>
</evidence>
<feature type="compositionally biased region" description="Basic and acidic residues" evidence="9">
    <location>
        <begin position="883"/>
        <end position="902"/>
    </location>
</feature>
<dbReference type="InterPro" id="IPR029058">
    <property type="entry name" value="AB_hydrolase_fold"/>
</dbReference>
<evidence type="ECO:0000256" key="3">
    <source>
        <dbReference type="ARBA" id="ARBA00022723"/>
    </source>
</evidence>
<dbReference type="Proteomes" id="UP001239795">
    <property type="component" value="Unassembled WGS sequence"/>
</dbReference>
<name>A0AAI9U1H6_9PEZI</name>
<proteinExistence type="inferred from homology"/>
<dbReference type="InterPro" id="IPR036590">
    <property type="entry name" value="SRAP-like"/>
</dbReference>
<feature type="region of interest" description="Disordered" evidence="9">
    <location>
        <begin position="880"/>
        <end position="991"/>
    </location>
</feature>
<feature type="compositionally biased region" description="Acidic residues" evidence="9">
    <location>
        <begin position="610"/>
        <end position="624"/>
    </location>
</feature>
<dbReference type="InterPro" id="IPR011118">
    <property type="entry name" value="Tannase/feruloyl_esterase"/>
</dbReference>
<keyword evidence="6" id="KW-0106">Calcium</keyword>
<dbReference type="EC" id="3.1.1.-" evidence="8"/>
<dbReference type="GO" id="GO:0106300">
    <property type="term" value="P:protein-DNA covalent cross-linking repair"/>
    <property type="evidence" value="ECO:0007669"/>
    <property type="project" value="InterPro"/>
</dbReference>
<dbReference type="GO" id="GO:0030600">
    <property type="term" value="F:feruloyl esterase activity"/>
    <property type="evidence" value="ECO:0007669"/>
    <property type="project" value="UniProtKB-ARBA"/>
</dbReference>
<keyword evidence="4 8" id="KW-0732">Signal</keyword>
<dbReference type="SUPFAM" id="SSF143081">
    <property type="entry name" value="BB1717-like"/>
    <property type="match status" value="1"/>
</dbReference>
<evidence type="ECO:0000256" key="5">
    <source>
        <dbReference type="ARBA" id="ARBA00022801"/>
    </source>
</evidence>
<dbReference type="PROSITE" id="PS51257">
    <property type="entry name" value="PROKAR_LIPOPROTEIN"/>
    <property type="match status" value="1"/>
</dbReference>
<feature type="compositionally biased region" description="Polar residues" evidence="9">
    <location>
        <begin position="960"/>
        <end position="991"/>
    </location>
</feature>
<protein>
    <recommendedName>
        <fullName evidence="8">Carboxylic ester hydrolase</fullName>
        <ecNumber evidence="8">3.1.1.-</ecNumber>
    </recommendedName>
</protein>
<comment type="caution">
    <text evidence="10">The sequence shown here is derived from an EMBL/GenBank/DDBJ whole genome shotgun (WGS) entry which is preliminary data.</text>
</comment>
<dbReference type="Gene3D" id="3.90.1680.10">
    <property type="entry name" value="SOS response associated peptidase-like"/>
    <property type="match status" value="1"/>
</dbReference>
<sequence length="991" mass="108368">MPSAPRVLSLLLWAAGCASQVSAQKTPSQCSLESVSALLTPENQAEVLTTLQLGDNGTFGEVGNIAYPQNATHLPPLCVVSINVTSSPTSSYTFGLFLPDEWNDRFLAVGNGGFSGGINWYAMGTGVKYGFATMSTSTGHNSSNQDMGWALNNPETKADWAGRSLHGSTVVAKQIVEGYYGAAANRSYYSGCSTGGRQGVKSAQDHPEDFDGILAGAPAWMSTSQQLWQLKVGAVNLPEDGPGYLPPAVFDAISDEVLRQCDGSDGVVDGVVMNPTHCNFRPEKMLCKTGASSNRSTTCLTAPQIATLKQLYRPLIQLDADVHNLTYIYPNFGLGSEKQMPSSFGSNNEPSLYGTEYAKNYLFEDPSWDWTTQFGYSTFVEAARLNPGNVNADNFDLSAFYERGGKLVQYHGYADGLIPTDVSRVLYDETWAAMAARGVDLDDFWRLFFVPGMQHCSGGVYDAPWYFGGSGHAAALEGNGQHVFPVPGVDDARYDVLLALVEWFEGGGEGVREIIATKFANDTVDKGVLRQRPICSYPGYASWGGKGDIDAASSWSCVDVRQSFIVDHWVIGEYVRKIRFSSGESRRHDQAPSPILTPAQRPSQIRRMLEDDDMSVDDVPEDEGQGSPRQTYNFAPGYHGVVYRADVPDRGAGHGRHQGNSQQDGAASSQSQGNDGSDSSVKYKLQSMQWGLIPFWTKRDPGYATLSKTINCRDDSLSTPGGMWSTMKAGKRCIVVAQGFYEWLKNGKEKTPHFVKRKDGQLMCFAGLWDCAQYEDAQEKRYTYTIITTDSNKQLKFLHDRMPVILDPGSKELKTWLDPKRHEWSKELQDLLKPFDGELECYAVSKEVGKVGNNSPSFIIPVASKENKHNIANFFANASAKQKSKEATKLEPTIETKEEPKESQVGQSQPVPEVIAKAADQEGSQQVAGVKREAPDAGEDAEEEPPRKTSRVSPVKGRQSRINPTSNGSKSPVKSKQGGTQKITKFFANSS</sequence>
<feature type="signal peptide" evidence="8">
    <location>
        <begin position="1"/>
        <end position="23"/>
    </location>
</feature>
<keyword evidence="11" id="KW-1185">Reference proteome</keyword>
<evidence type="ECO:0000256" key="6">
    <source>
        <dbReference type="ARBA" id="ARBA00022837"/>
    </source>
</evidence>
<gene>
    <name evidence="10" type="ORF">CMEL01_09713</name>
</gene>
<accession>A0AAI9U1H6</accession>
<dbReference type="Pfam" id="PF07519">
    <property type="entry name" value="Tannase"/>
    <property type="match status" value="1"/>
</dbReference>
<keyword evidence="3" id="KW-0479">Metal-binding</keyword>
<keyword evidence="5 8" id="KW-0378">Hydrolase</keyword>
<dbReference type="GO" id="GO:0046872">
    <property type="term" value="F:metal ion binding"/>
    <property type="evidence" value="ECO:0007669"/>
    <property type="project" value="UniProtKB-KW"/>
</dbReference>
<evidence type="ECO:0000256" key="2">
    <source>
        <dbReference type="ARBA" id="ARBA00022487"/>
    </source>
</evidence>
<feature type="region of interest" description="Disordered" evidence="9">
    <location>
        <begin position="583"/>
        <end position="680"/>
    </location>
</feature>
<dbReference type="InterPro" id="IPR003738">
    <property type="entry name" value="SRAP"/>
</dbReference>
<reference evidence="10 11" key="1">
    <citation type="submission" date="2016-10" db="EMBL/GenBank/DDBJ databases">
        <title>The genome sequence of Colletotrichum fioriniae PJ7.</title>
        <authorList>
            <person name="Baroncelli R."/>
        </authorList>
    </citation>
    <scope>NUCLEOTIDE SEQUENCE [LARGE SCALE GENOMIC DNA]</scope>
    <source>
        <strain evidence="10">Col 31</strain>
    </source>
</reference>
<dbReference type="AlphaFoldDB" id="A0AAI9U1H6"/>
<evidence type="ECO:0000256" key="8">
    <source>
        <dbReference type="RuleBase" id="RU361238"/>
    </source>
</evidence>
<dbReference type="GO" id="GO:0003697">
    <property type="term" value="F:single-stranded DNA binding"/>
    <property type="evidence" value="ECO:0007669"/>
    <property type="project" value="InterPro"/>
</dbReference>
<evidence type="ECO:0000256" key="9">
    <source>
        <dbReference type="SAM" id="MobiDB-lite"/>
    </source>
</evidence>
<comment type="similarity">
    <text evidence="1 8">Belongs to the tannase family.</text>
</comment>
<organism evidence="10 11">
    <name type="scientific">Colletotrichum melonis</name>
    <dbReference type="NCBI Taxonomy" id="1209925"/>
    <lineage>
        <taxon>Eukaryota</taxon>
        <taxon>Fungi</taxon>
        <taxon>Dikarya</taxon>
        <taxon>Ascomycota</taxon>
        <taxon>Pezizomycotina</taxon>
        <taxon>Sordariomycetes</taxon>
        <taxon>Hypocreomycetidae</taxon>
        <taxon>Glomerellales</taxon>
        <taxon>Glomerellaceae</taxon>
        <taxon>Colletotrichum</taxon>
        <taxon>Colletotrichum acutatum species complex</taxon>
    </lineage>
</organism>
<dbReference type="EMBL" id="MLGG01000079">
    <property type="protein sequence ID" value="KAK1447874.1"/>
    <property type="molecule type" value="Genomic_DNA"/>
</dbReference>
<feature type="chain" id="PRO_5042315835" description="Carboxylic ester hydrolase" evidence="8">
    <location>
        <begin position="24"/>
        <end position="991"/>
    </location>
</feature>
<keyword evidence="7" id="KW-1015">Disulfide bond</keyword>
<dbReference type="SUPFAM" id="SSF53474">
    <property type="entry name" value="alpha/beta-Hydrolases"/>
    <property type="match status" value="1"/>
</dbReference>
<dbReference type="PANTHER" id="PTHR33938:SF2">
    <property type="entry name" value="CARBOXYLIC ESTER HYDROLASE"/>
    <property type="match status" value="1"/>
</dbReference>
<keyword evidence="2" id="KW-0719">Serine esterase</keyword>
<evidence type="ECO:0000256" key="4">
    <source>
        <dbReference type="ARBA" id="ARBA00022729"/>
    </source>
</evidence>
<evidence type="ECO:0000313" key="11">
    <source>
        <dbReference type="Proteomes" id="UP001239795"/>
    </source>
</evidence>
<evidence type="ECO:0000256" key="7">
    <source>
        <dbReference type="ARBA" id="ARBA00023157"/>
    </source>
</evidence>
<feature type="compositionally biased region" description="Low complexity" evidence="9">
    <location>
        <begin position="658"/>
        <end position="680"/>
    </location>
</feature>
<dbReference type="PANTHER" id="PTHR33938">
    <property type="entry name" value="FERULOYL ESTERASE B-RELATED"/>
    <property type="match status" value="1"/>
</dbReference>
<dbReference type="Pfam" id="PF02586">
    <property type="entry name" value="SRAP"/>
    <property type="match status" value="1"/>
</dbReference>